<dbReference type="PANTHER" id="PTHR43792">
    <property type="entry name" value="GNAT FAMILY, PUTATIVE (AFU_ORTHOLOGUE AFUA_3G00765)-RELATED-RELATED"/>
    <property type="match status" value="1"/>
</dbReference>
<gene>
    <name evidence="2" type="ORF">IAD46_05915</name>
</gene>
<reference evidence="2" key="1">
    <citation type="submission" date="2020-10" db="EMBL/GenBank/DDBJ databases">
        <authorList>
            <person name="Gilroy R."/>
        </authorList>
    </citation>
    <scope>NUCLEOTIDE SEQUENCE</scope>
    <source>
        <strain evidence="2">ChiW17-6978</strain>
    </source>
</reference>
<dbReference type="PROSITE" id="PS51186">
    <property type="entry name" value="GNAT"/>
    <property type="match status" value="1"/>
</dbReference>
<accession>A0A9D1GSA3</accession>
<proteinExistence type="predicted"/>
<dbReference type="PANTHER" id="PTHR43792:SF1">
    <property type="entry name" value="N-ACETYLTRANSFERASE DOMAIN-CONTAINING PROTEIN"/>
    <property type="match status" value="1"/>
</dbReference>
<evidence type="ECO:0000313" key="3">
    <source>
        <dbReference type="Proteomes" id="UP000886758"/>
    </source>
</evidence>
<organism evidence="2 3">
    <name type="scientific">Candidatus Pelethenecus faecipullorum</name>
    <dbReference type="NCBI Taxonomy" id="2840900"/>
    <lineage>
        <taxon>Bacteria</taxon>
        <taxon>Bacillati</taxon>
        <taxon>Mycoplasmatota</taxon>
        <taxon>Mollicutes</taxon>
        <taxon>Candidatus Pelethenecus</taxon>
    </lineage>
</organism>
<dbReference type="SUPFAM" id="SSF55729">
    <property type="entry name" value="Acyl-CoA N-acyltransferases (Nat)"/>
    <property type="match status" value="1"/>
</dbReference>
<dbReference type="EMBL" id="DVLF01000184">
    <property type="protein sequence ID" value="HIT50548.1"/>
    <property type="molecule type" value="Genomic_DNA"/>
</dbReference>
<dbReference type="Gene3D" id="3.40.630.30">
    <property type="match status" value="1"/>
</dbReference>
<dbReference type="InterPro" id="IPR051531">
    <property type="entry name" value="N-acetyltransferase"/>
</dbReference>
<reference evidence="2" key="2">
    <citation type="journal article" date="2021" name="PeerJ">
        <title>Extensive microbial diversity within the chicken gut microbiome revealed by metagenomics and culture.</title>
        <authorList>
            <person name="Gilroy R."/>
            <person name="Ravi A."/>
            <person name="Getino M."/>
            <person name="Pursley I."/>
            <person name="Horton D.L."/>
            <person name="Alikhan N.F."/>
            <person name="Baker D."/>
            <person name="Gharbi K."/>
            <person name="Hall N."/>
            <person name="Watson M."/>
            <person name="Adriaenssens E.M."/>
            <person name="Foster-Nyarko E."/>
            <person name="Jarju S."/>
            <person name="Secka A."/>
            <person name="Antonio M."/>
            <person name="Oren A."/>
            <person name="Chaudhuri R.R."/>
            <person name="La Ragione R."/>
            <person name="Hildebrand F."/>
            <person name="Pallen M.J."/>
        </authorList>
    </citation>
    <scope>NUCLEOTIDE SEQUENCE</scope>
    <source>
        <strain evidence="2">ChiW17-6978</strain>
    </source>
</reference>
<dbReference type="Proteomes" id="UP000886758">
    <property type="component" value="Unassembled WGS sequence"/>
</dbReference>
<dbReference type="InterPro" id="IPR000182">
    <property type="entry name" value="GNAT_dom"/>
</dbReference>
<feature type="domain" description="N-acetyltransferase" evidence="1">
    <location>
        <begin position="8"/>
        <end position="163"/>
    </location>
</feature>
<dbReference type="AlphaFoldDB" id="A0A9D1GSA3"/>
<name>A0A9D1GSA3_9MOLU</name>
<evidence type="ECO:0000313" key="2">
    <source>
        <dbReference type="EMBL" id="HIT50548.1"/>
    </source>
</evidence>
<protein>
    <submittedName>
        <fullName evidence="2">GNAT family N-acetyltransferase</fullName>
    </submittedName>
</protein>
<dbReference type="InterPro" id="IPR016181">
    <property type="entry name" value="Acyl_CoA_acyltransferase"/>
</dbReference>
<comment type="caution">
    <text evidence="2">The sequence shown here is derived from an EMBL/GenBank/DDBJ whole genome shotgun (WGS) entry which is preliminary data.</text>
</comment>
<sequence length="171" mass="20120">MILETKRLYLRLLRPSDLPDLRKTLQDPIAMRAYEHAFSDEECIEWLKKQQKRYEEDGFGLWAVVLKDTDELIGQCGITYQMVDGQKVVEIGYLFERKYWHNGYAIESAQACKQYAFDQLQVDAVYSIIRPSNEASIRVALKNGMKLKTTITKHYYGMDMPHNVYWIENPK</sequence>
<dbReference type="Pfam" id="PF13302">
    <property type="entry name" value="Acetyltransf_3"/>
    <property type="match status" value="1"/>
</dbReference>
<dbReference type="GO" id="GO:0016747">
    <property type="term" value="F:acyltransferase activity, transferring groups other than amino-acyl groups"/>
    <property type="evidence" value="ECO:0007669"/>
    <property type="project" value="InterPro"/>
</dbReference>
<evidence type="ECO:0000259" key="1">
    <source>
        <dbReference type="PROSITE" id="PS51186"/>
    </source>
</evidence>